<reference evidence="1" key="1">
    <citation type="submission" date="2022-02" db="EMBL/GenBank/DDBJ databases">
        <title>Plant Genome Project.</title>
        <authorList>
            <person name="Zhang R.-G."/>
        </authorList>
    </citation>
    <scope>NUCLEOTIDE SEQUENCE</scope>
    <source>
        <strain evidence="1">AT1</strain>
    </source>
</reference>
<dbReference type="Proteomes" id="UP001062846">
    <property type="component" value="Chromosome 6"/>
</dbReference>
<organism evidence="1 2">
    <name type="scientific">Rhododendron molle</name>
    <name type="common">Chinese azalea</name>
    <name type="synonym">Azalea mollis</name>
    <dbReference type="NCBI Taxonomy" id="49168"/>
    <lineage>
        <taxon>Eukaryota</taxon>
        <taxon>Viridiplantae</taxon>
        <taxon>Streptophyta</taxon>
        <taxon>Embryophyta</taxon>
        <taxon>Tracheophyta</taxon>
        <taxon>Spermatophyta</taxon>
        <taxon>Magnoliopsida</taxon>
        <taxon>eudicotyledons</taxon>
        <taxon>Gunneridae</taxon>
        <taxon>Pentapetalae</taxon>
        <taxon>asterids</taxon>
        <taxon>Ericales</taxon>
        <taxon>Ericaceae</taxon>
        <taxon>Ericoideae</taxon>
        <taxon>Rhodoreae</taxon>
        <taxon>Rhododendron</taxon>
    </lineage>
</organism>
<evidence type="ECO:0000313" key="1">
    <source>
        <dbReference type="EMBL" id="KAI8552832.1"/>
    </source>
</evidence>
<name>A0ACC0NHK3_RHOML</name>
<proteinExistence type="predicted"/>
<dbReference type="EMBL" id="CM046393">
    <property type="protein sequence ID" value="KAI8552832.1"/>
    <property type="molecule type" value="Genomic_DNA"/>
</dbReference>
<accession>A0ACC0NHK3</accession>
<protein>
    <submittedName>
        <fullName evidence="1">Uncharacterized protein</fullName>
    </submittedName>
</protein>
<evidence type="ECO:0000313" key="2">
    <source>
        <dbReference type="Proteomes" id="UP001062846"/>
    </source>
</evidence>
<sequence length="78" mass="9766">MERKNHFWRKKRNQLNVNYYRSRTSFSMDDRPVERPDVRMQYYYGTFAYLPFKLRVLLKWADGMKLRQKMLPGKKEEK</sequence>
<comment type="caution">
    <text evidence="1">The sequence shown here is derived from an EMBL/GenBank/DDBJ whole genome shotgun (WGS) entry which is preliminary data.</text>
</comment>
<gene>
    <name evidence="1" type="ORF">RHMOL_Rhmol06G0298700</name>
</gene>
<keyword evidence="2" id="KW-1185">Reference proteome</keyword>